<dbReference type="InterPro" id="IPR029044">
    <property type="entry name" value="Nucleotide-diphossugar_trans"/>
</dbReference>
<dbReference type="Proteomes" id="UP000183315">
    <property type="component" value="Unassembled WGS sequence"/>
</dbReference>
<keyword evidence="2" id="KW-0548">Nucleotidyltransferase</keyword>
<keyword evidence="2" id="KW-0808">Transferase</keyword>
<evidence type="ECO:0000313" key="2">
    <source>
        <dbReference type="EMBL" id="SEJ23943.1"/>
    </source>
</evidence>
<dbReference type="Pfam" id="PF12804">
    <property type="entry name" value="NTP_transf_3"/>
    <property type="match status" value="1"/>
</dbReference>
<feature type="domain" description="MobA-like NTP transferase" evidence="1">
    <location>
        <begin position="10"/>
        <end position="170"/>
    </location>
</feature>
<sequence>MSSMANGLVGVVLAAGAGSRFGAPKALARDDDGAWLPRACDLLAGAGCGTVLAVLGAEAEEARHLLPKGAHAIIATRWSEGIGESLHVALTAAQSVHAEAVLVTLVDLPTLQPEAVERVAERWTGDQKVLARAVDGETPGHPVLIGGAHLRPLLATVGGTRGASHYLDAHRAEPVDCTGLGVAADVDTR</sequence>
<accession>A0A1H6X442</accession>
<dbReference type="PANTHER" id="PTHR43777:SF1">
    <property type="entry name" value="MOLYBDENUM COFACTOR CYTIDYLYLTRANSFERASE"/>
    <property type="match status" value="1"/>
</dbReference>
<dbReference type="SUPFAM" id="SSF53448">
    <property type="entry name" value="Nucleotide-diphospho-sugar transferases"/>
    <property type="match status" value="1"/>
</dbReference>
<dbReference type="eggNOG" id="COG2068">
    <property type="taxonomic scope" value="Bacteria"/>
</dbReference>
<evidence type="ECO:0000313" key="3">
    <source>
        <dbReference type="Proteomes" id="UP000183315"/>
    </source>
</evidence>
<dbReference type="InterPro" id="IPR025877">
    <property type="entry name" value="MobA-like_NTP_Trfase"/>
</dbReference>
<dbReference type="GO" id="GO:0016779">
    <property type="term" value="F:nucleotidyltransferase activity"/>
    <property type="evidence" value="ECO:0007669"/>
    <property type="project" value="UniProtKB-KW"/>
</dbReference>
<dbReference type="CDD" id="cd04182">
    <property type="entry name" value="GT_2_like_f"/>
    <property type="match status" value="1"/>
</dbReference>
<reference evidence="3" key="1">
    <citation type="submission" date="2016-10" db="EMBL/GenBank/DDBJ databases">
        <authorList>
            <person name="Varghese N."/>
        </authorList>
    </citation>
    <scope>NUCLEOTIDE SEQUENCE [LARGE SCALE GENOMIC DNA]</scope>
    <source>
        <strain evidence="3">DSM 24868</strain>
    </source>
</reference>
<keyword evidence="3" id="KW-1185">Reference proteome</keyword>
<dbReference type="Gene3D" id="3.90.550.10">
    <property type="entry name" value="Spore Coat Polysaccharide Biosynthesis Protein SpsA, Chain A"/>
    <property type="match status" value="1"/>
</dbReference>
<dbReference type="STRING" id="1043493.SAMN05421637_1281"/>
<organism evidence="2 3">
    <name type="scientific">Demequina mangrovi</name>
    <dbReference type="NCBI Taxonomy" id="1043493"/>
    <lineage>
        <taxon>Bacteria</taxon>
        <taxon>Bacillati</taxon>
        <taxon>Actinomycetota</taxon>
        <taxon>Actinomycetes</taxon>
        <taxon>Micrococcales</taxon>
        <taxon>Demequinaceae</taxon>
        <taxon>Demequina</taxon>
    </lineage>
</organism>
<dbReference type="AlphaFoldDB" id="A0A1H6X442"/>
<protein>
    <submittedName>
        <fullName evidence="2">Molybdenum cofactor cytidylyltransferase/nicotine blue oxidoreductase</fullName>
    </submittedName>
</protein>
<name>A0A1H6X442_9MICO</name>
<gene>
    <name evidence="2" type="ORF">SAMN05421637_1281</name>
</gene>
<proteinExistence type="predicted"/>
<dbReference type="EMBL" id="FNZI01000002">
    <property type="protein sequence ID" value="SEJ23943.1"/>
    <property type="molecule type" value="Genomic_DNA"/>
</dbReference>
<dbReference type="PANTHER" id="PTHR43777">
    <property type="entry name" value="MOLYBDENUM COFACTOR CYTIDYLYLTRANSFERASE"/>
    <property type="match status" value="1"/>
</dbReference>
<evidence type="ECO:0000259" key="1">
    <source>
        <dbReference type="Pfam" id="PF12804"/>
    </source>
</evidence>